<keyword evidence="1" id="KW-0472">Membrane</keyword>
<accession>A0A9P3CNC3</accession>
<keyword evidence="1" id="KW-1133">Transmembrane helix</keyword>
<protein>
    <submittedName>
        <fullName evidence="2">Uncharacterized protein</fullName>
    </submittedName>
</protein>
<dbReference type="EMBL" id="BOLY01000003">
    <property type="protein sequence ID" value="GIZ42835.1"/>
    <property type="molecule type" value="Genomic_DNA"/>
</dbReference>
<dbReference type="RefSeq" id="XP_044657322.1">
    <property type="nucleotide sequence ID" value="XM_044801387.1"/>
</dbReference>
<dbReference type="AlphaFoldDB" id="A0A9P3CNC3"/>
<evidence type="ECO:0000256" key="1">
    <source>
        <dbReference type="SAM" id="Phobius"/>
    </source>
</evidence>
<reference evidence="2 3" key="1">
    <citation type="submission" date="2021-01" db="EMBL/GenBank/DDBJ databases">
        <title>Cercospora kikuchii MAFF 305040 whole genome shotgun sequence.</title>
        <authorList>
            <person name="Kashiwa T."/>
            <person name="Suzuki T."/>
        </authorList>
    </citation>
    <scope>NUCLEOTIDE SEQUENCE [LARGE SCALE GENOMIC DNA]</scope>
    <source>
        <strain evidence="2 3">MAFF 305040</strain>
    </source>
</reference>
<keyword evidence="1" id="KW-0812">Transmembrane</keyword>
<evidence type="ECO:0000313" key="2">
    <source>
        <dbReference type="EMBL" id="GIZ42835.1"/>
    </source>
</evidence>
<organism evidence="2 3">
    <name type="scientific">Cercospora kikuchii</name>
    <dbReference type="NCBI Taxonomy" id="84275"/>
    <lineage>
        <taxon>Eukaryota</taxon>
        <taxon>Fungi</taxon>
        <taxon>Dikarya</taxon>
        <taxon>Ascomycota</taxon>
        <taxon>Pezizomycotina</taxon>
        <taxon>Dothideomycetes</taxon>
        <taxon>Dothideomycetidae</taxon>
        <taxon>Mycosphaerellales</taxon>
        <taxon>Mycosphaerellaceae</taxon>
        <taxon>Cercospora</taxon>
    </lineage>
</organism>
<dbReference type="OrthoDB" id="10347750at2759"/>
<keyword evidence="3" id="KW-1185">Reference proteome</keyword>
<proteinExistence type="predicted"/>
<sequence>MDKERGVSSCETGKQTAPTMGAEYDCIREEWTEERVKTTRKNAREIRDTKGLYLVYALLSAFVLLGYLSFKTCCIVKPPLLYLARYIIDRYTHTGLESRIPLINRTWTIVPKIWPDDSALSKDVAGTDSWPCQRDIIVAWLRRLRNGQRPYSPGEEATWVCGMLTMVMFAIFLALLDQWLDGHIDFGSIGKWMSGGK</sequence>
<dbReference type="GeneID" id="68291663"/>
<dbReference type="Proteomes" id="UP000825890">
    <property type="component" value="Unassembled WGS sequence"/>
</dbReference>
<name>A0A9P3CNC3_9PEZI</name>
<gene>
    <name evidence="2" type="ORF">CKM354_000608800</name>
</gene>
<feature type="transmembrane region" description="Helical" evidence="1">
    <location>
        <begin position="157"/>
        <end position="176"/>
    </location>
</feature>
<feature type="transmembrane region" description="Helical" evidence="1">
    <location>
        <begin position="51"/>
        <end position="70"/>
    </location>
</feature>
<evidence type="ECO:0000313" key="3">
    <source>
        <dbReference type="Proteomes" id="UP000825890"/>
    </source>
</evidence>
<comment type="caution">
    <text evidence="2">The sequence shown here is derived from an EMBL/GenBank/DDBJ whole genome shotgun (WGS) entry which is preliminary data.</text>
</comment>